<gene>
    <name evidence="1" type="ORF">F4821DRAFT_280038</name>
</gene>
<sequence>MWDTLRESSLGQLARLLSRRSDILPFPEELDSFQLPASLNINPGVLLNSELDDELSKSACKAVASELSFFPASADTTPSEEKDLEAATSQTVWDSEATTTTTTPAPTPVHDAVVDWYSPSDPANPQNWSLSKKIWITTQMGLYTFAVYVGSSLYAPSESQVMSVFGASFEAAALGIALYVLGYGVGPLLWSPLSEIPRIGRTTIYIATFAAFVLLALGACVVDSLAGLLVLRFLLGFTGSPCLATAGATLDDMYAPWKLPYVLVVWSSSATLGPALGPIVSGFAVTKMGWRWSGWELFWLAAPVLIIMFTTLPETNADTILHRRAARLRARTGRVDLVCEADRKRAHMTPRQVAADALVKPWQINALDPAVLYTTAYAAVLYATYYSFFEAFPLVFVDMHGFNLGESGLPFLAFVPGLLIAVPGYIFWFRLKVEPVMRRESPPLYGHPESRLFPAVATGFLAPIGLFIFAWTSRPDVHWIAPIVGLMVLFVGVVVSFQCMNFYISRCYPKYSASLFAANTFARSCFAAGSILFSTPTYKTLGVGGGVSLLACLSVLCAVGTIVLWRYGDRLRVRSRFAQSS</sequence>
<organism evidence="1 2">
    <name type="scientific">Hypoxylon rubiginosum</name>
    <dbReference type="NCBI Taxonomy" id="110542"/>
    <lineage>
        <taxon>Eukaryota</taxon>
        <taxon>Fungi</taxon>
        <taxon>Dikarya</taxon>
        <taxon>Ascomycota</taxon>
        <taxon>Pezizomycotina</taxon>
        <taxon>Sordariomycetes</taxon>
        <taxon>Xylariomycetidae</taxon>
        <taxon>Xylariales</taxon>
        <taxon>Hypoxylaceae</taxon>
        <taxon>Hypoxylon</taxon>
    </lineage>
</organism>
<comment type="caution">
    <text evidence="1">The sequence shown here is derived from an EMBL/GenBank/DDBJ whole genome shotgun (WGS) entry which is preliminary data.</text>
</comment>
<evidence type="ECO:0000313" key="1">
    <source>
        <dbReference type="EMBL" id="KAI6084406.1"/>
    </source>
</evidence>
<proteinExistence type="predicted"/>
<dbReference type="EMBL" id="MU394337">
    <property type="protein sequence ID" value="KAI6084406.1"/>
    <property type="molecule type" value="Genomic_DNA"/>
</dbReference>
<evidence type="ECO:0000313" key="2">
    <source>
        <dbReference type="Proteomes" id="UP001497680"/>
    </source>
</evidence>
<reference evidence="1 2" key="1">
    <citation type="journal article" date="2022" name="New Phytol.">
        <title>Ecological generalism drives hyperdiversity of secondary metabolite gene clusters in xylarialean endophytes.</title>
        <authorList>
            <person name="Franco M.E.E."/>
            <person name="Wisecaver J.H."/>
            <person name="Arnold A.E."/>
            <person name="Ju Y.M."/>
            <person name="Slot J.C."/>
            <person name="Ahrendt S."/>
            <person name="Moore L.P."/>
            <person name="Eastman K.E."/>
            <person name="Scott K."/>
            <person name="Konkel Z."/>
            <person name="Mondo S.J."/>
            <person name="Kuo A."/>
            <person name="Hayes R.D."/>
            <person name="Haridas S."/>
            <person name="Andreopoulos B."/>
            <person name="Riley R."/>
            <person name="LaButti K."/>
            <person name="Pangilinan J."/>
            <person name="Lipzen A."/>
            <person name="Amirebrahimi M."/>
            <person name="Yan J."/>
            <person name="Adam C."/>
            <person name="Keymanesh K."/>
            <person name="Ng V."/>
            <person name="Louie K."/>
            <person name="Northen T."/>
            <person name="Drula E."/>
            <person name="Henrissat B."/>
            <person name="Hsieh H.M."/>
            <person name="Youens-Clark K."/>
            <person name="Lutzoni F."/>
            <person name="Miadlikowska J."/>
            <person name="Eastwood D.C."/>
            <person name="Hamelin R.C."/>
            <person name="Grigoriev I.V."/>
            <person name="U'Ren J.M."/>
        </authorList>
    </citation>
    <scope>NUCLEOTIDE SEQUENCE [LARGE SCALE GENOMIC DNA]</scope>
    <source>
        <strain evidence="1 2">ER1909</strain>
    </source>
</reference>
<accession>A0ACC0CV84</accession>
<protein>
    <submittedName>
        <fullName evidence="1">MFS general substrate transporter</fullName>
    </submittedName>
</protein>
<name>A0ACC0CV84_9PEZI</name>
<dbReference type="Proteomes" id="UP001497680">
    <property type="component" value="Unassembled WGS sequence"/>
</dbReference>
<keyword evidence="2" id="KW-1185">Reference proteome</keyword>